<proteinExistence type="predicted"/>
<comment type="caution">
    <text evidence="5">The sequence shown here is derived from an EMBL/GenBank/DDBJ whole genome shotgun (WGS) entry which is preliminary data.</text>
</comment>
<dbReference type="PROSITE" id="PS50994">
    <property type="entry name" value="INTEGRASE"/>
    <property type="match status" value="1"/>
</dbReference>
<organism evidence="5 6">
    <name type="scientific">Corchorus capsularis</name>
    <name type="common">Jute</name>
    <dbReference type="NCBI Taxonomy" id="210143"/>
    <lineage>
        <taxon>Eukaryota</taxon>
        <taxon>Viridiplantae</taxon>
        <taxon>Streptophyta</taxon>
        <taxon>Embryophyta</taxon>
        <taxon>Tracheophyta</taxon>
        <taxon>Spermatophyta</taxon>
        <taxon>Magnoliopsida</taxon>
        <taxon>eudicotyledons</taxon>
        <taxon>Gunneridae</taxon>
        <taxon>Pentapetalae</taxon>
        <taxon>rosids</taxon>
        <taxon>malvids</taxon>
        <taxon>Malvales</taxon>
        <taxon>Malvaceae</taxon>
        <taxon>Grewioideae</taxon>
        <taxon>Apeibeae</taxon>
        <taxon>Corchorus</taxon>
    </lineage>
</organism>
<dbReference type="SUPFAM" id="SSF53098">
    <property type="entry name" value="Ribonuclease H-like"/>
    <property type="match status" value="1"/>
</dbReference>
<evidence type="ECO:0000256" key="1">
    <source>
        <dbReference type="PROSITE-ProRule" id="PRU00047"/>
    </source>
</evidence>
<evidence type="ECO:0000313" key="5">
    <source>
        <dbReference type="EMBL" id="OMO86373.1"/>
    </source>
</evidence>
<dbReference type="InterPro" id="IPR029472">
    <property type="entry name" value="Copia-like_N"/>
</dbReference>
<dbReference type="AlphaFoldDB" id="A0A1R3IUY4"/>
<dbReference type="Proteomes" id="UP000188268">
    <property type="component" value="Unassembled WGS sequence"/>
</dbReference>
<feature type="region of interest" description="Disordered" evidence="2">
    <location>
        <begin position="717"/>
        <end position="736"/>
    </location>
</feature>
<dbReference type="GO" id="GO:0015074">
    <property type="term" value="P:DNA integration"/>
    <property type="evidence" value="ECO:0007669"/>
    <property type="project" value="InterPro"/>
</dbReference>
<dbReference type="Gene3D" id="3.30.420.10">
    <property type="entry name" value="Ribonuclease H-like superfamily/Ribonuclease H"/>
    <property type="match status" value="1"/>
</dbReference>
<dbReference type="OMA" id="EITHTHI"/>
<feature type="domain" description="Integrase catalytic" evidence="4">
    <location>
        <begin position="496"/>
        <end position="588"/>
    </location>
</feature>
<dbReference type="PROSITE" id="PS50158">
    <property type="entry name" value="ZF_CCHC"/>
    <property type="match status" value="1"/>
</dbReference>
<dbReference type="Pfam" id="PF25597">
    <property type="entry name" value="SH3_retrovirus"/>
    <property type="match status" value="1"/>
</dbReference>
<keyword evidence="1" id="KW-0479">Metal-binding</keyword>
<dbReference type="EMBL" id="AWWV01009475">
    <property type="protein sequence ID" value="OMO86373.1"/>
    <property type="molecule type" value="Genomic_DNA"/>
</dbReference>
<dbReference type="InterPro" id="IPR001584">
    <property type="entry name" value="Integrase_cat-core"/>
</dbReference>
<feature type="region of interest" description="Disordered" evidence="2">
    <location>
        <begin position="750"/>
        <end position="773"/>
    </location>
</feature>
<keyword evidence="1" id="KW-0862">Zinc</keyword>
<feature type="domain" description="CCHC-type" evidence="3">
    <location>
        <begin position="257"/>
        <end position="270"/>
    </location>
</feature>
<dbReference type="InterPro" id="IPR057670">
    <property type="entry name" value="SH3_retrovirus"/>
</dbReference>
<name>A0A1R3IUY4_COCAP</name>
<dbReference type="OrthoDB" id="1617351at2759"/>
<dbReference type="STRING" id="210143.A0A1R3IUY4"/>
<sequence>MATSSSRPEDLPSSPYFIHPSENPSLVLVSSVLTGPNYYQWERAMQMTLLSKNKLDFVDGTISVPSSTDPLYLAWKRCNNLVISWLVHAVSASITQSILWLDSAPAIWKDLKARFGQTNSFRICDLQTEIHSCSQGILNVHDYFTKLKILWDEFQLLRHIPSCACQPICFCGLSKIREYFDNDQVMVFIKGLNESYSTVKSQILLMDPLPSLNKAFSLVLQQERSIKPVFVNVLAVKGNSPFVPKKGFNPTKKPMVCTHCGREGHTIEKCYKKHGFPQNYSSNYKGKRTMHHANAVETLDDQYSAPTMNGFINTVPASIIQTSEASSPATVAIQPSSHANAAVTIPPPPESTSYGNYSLTNCVFDPKISLNVFLTKSNSVSDWVIDTGATDHITCSLNSFKSYKAVHNVFVGLPNNTKDINHSRMIGTAKRINGLYKLQHDNALNDSDSFAFMKTLNSIGHSISCNNVNSTLNSMICNNVDVSPFKVQFVAKVKCIRSDNGQEFNMPAFYQSQGILHQTSCIKTPQQNSVVERKHQHILNVARSLRFQANLPIEFWGECVLHAVFLINRIPTPILGNVSPFEKFFNEPPNIQTLRVFGSLVFASNHSNIKNKFDSRCIKSIFLGFVPGVKGYKLYDLHLNKIFISRDVTFYEHVFPYSAQYAKTDKLQPPKHKAAENLVLHVLHNSTGFDDSIAFIPTTNQSQLPDQILPGLHDHVSQSAVQPQLQPESSSITDSQPVLPVITEPVSSAASEPVSLIPTTNPTSNQQLRRSTRNKYTPPYLSSFECNQVQRTRPHNLSTVFSYDKITPKHKAFTVAVDHDKEPRTYKEAAQYPQWQKAMNEELEALEKTRTWKLVDLPPGKQAIGCKWVFKVKRKEDGSIERYKARLVAKGYTQQEGIDYLDTFSPVAKMATVRTLLAITAMKGWYLHQCDVNTAFLRGDLSEETMDIKLTEALLKYGFKQSQADHSLFTRSANGSFVALLVYVDDIIIASNNFDEVTNIKGYLHDLFSIKDLGELKFLLGLEVARSQQGINICQKKYTLDLLKDMDFLDCKPTPTPILPETRLIKDSGEPLKDTTQYRQLIGKLQYLTTTRPDISFAVQQLAQFLDKPTSEHLQVAHRVLRYLKGTIGQGILFSSQGNFQLKAYSDSDWGTCPDTRKSVTGYCVFLGNSLISWKTKK</sequence>
<dbReference type="PANTHER" id="PTHR37610:SF55">
    <property type="entry name" value="RETROTRANSPOSON COPIA-LIKE N-TERMINAL DOMAIN-CONTAINING PROTEIN"/>
    <property type="match status" value="1"/>
</dbReference>
<reference evidence="5 6" key="1">
    <citation type="submission" date="2013-09" db="EMBL/GenBank/DDBJ databases">
        <title>Corchorus capsularis genome sequencing.</title>
        <authorList>
            <person name="Alam M."/>
            <person name="Haque M.S."/>
            <person name="Islam M.S."/>
            <person name="Emdad E.M."/>
            <person name="Islam M.M."/>
            <person name="Ahmed B."/>
            <person name="Halim A."/>
            <person name="Hossen Q.M.M."/>
            <person name="Hossain M.Z."/>
            <person name="Ahmed R."/>
            <person name="Khan M.M."/>
            <person name="Islam R."/>
            <person name="Rashid M.M."/>
            <person name="Khan S.A."/>
            <person name="Rahman M.S."/>
            <person name="Alam M."/>
        </authorList>
    </citation>
    <scope>NUCLEOTIDE SEQUENCE [LARGE SCALE GENOMIC DNA]</scope>
    <source>
        <strain evidence="6">cv. CVL-1</strain>
        <tissue evidence="5">Whole seedling</tissue>
    </source>
</reference>
<keyword evidence="6" id="KW-1185">Reference proteome</keyword>
<dbReference type="InterPro" id="IPR036397">
    <property type="entry name" value="RNaseH_sf"/>
</dbReference>
<evidence type="ECO:0000259" key="4">
    <source>
        <dbReference type="PROSITE" id="PS50994"/>
    </source>
</evidence>
<dbReference type="Gramene" id="OMO86373">
    <property type="protein sequence ID" value="OMO86373"/>
    <property type="gene ID" value="CCACVL1_09616"/>
</dbReference>
<dbReference type="InterPro" id="IPR001878">
    <property type="entry name" value="Znf_CCHC"/>
</dbReference>
<dbReference type="InterPro" id="IPR012337">
    <property type="entry name" value="RNaseH-like_sf"/>
</dbReference>
<dbReference type="InterPro" id="IPR043502">
    <property type="entry name" value="DNA/RNA_pol_sf"/>
</dbReference>
<evidence type="ECO:0000313" key="6">
    <source>
        <dbReference type="Proteomes" id="UP000188268"/>
    </source>
</evidence>
<dbReference type="PANTHER" id="PTHR37610">
    <property type="entry name" value="CCHC-TYPE DOMAIN-CONTAINING PROTEIN"/>
    <property type="match status" value="1"/>
</dbReference>
<dbReference type="Pfam" id="PF07727">
    <property type="entry name" value="RVT_2"/>
    <property type="match status" value="2"/>
</dbReference>
<protein>
    <submittedName>
        <fullName evidence="5">Integrase, catalytic core</fullName>
    </submittedName>
</protein>
<feature type="compositionally biased region" description="Polar residues" evidence="2">
    <location>
        <begin position="757"/>
        <end position="769"/>
    </location>
</feature>
<accession>A0A1R3IUY4</accession>
<dbReference type="Pfam" id="PF14244">
    <property type="entry name" value="Retrotran_gag_3"/>
    <property type="match status" value="1"/>
</dbReference>
<evidence type="ECO:0000256" key="2">
    <source>
        <dbReference type="SAM" id="MobiDB-lite"/>
    </source>
</evidence>
<keyword evidence="1" id="KW-0863">Zinc-finger</keyword>
<dbReference type="GO" id="GO:0008270">
    <property type="term" value="F:zinc ion binding"/>
    <property type="evidence" value="ECO:0007669"/>
    <property type="project" value="UniProtKB-KW"/>
</dbReference>
<dbReference type="GO" id="GO:0003676">
    <property type="term" value="F:nucleic acid binding"/>
    <property type="evidence" value="ECO:0007669"/>
    <property type="project" value="InterPro"/>
</dbReference>
<dbReference type="SUPFAM" id="SSF56672">
    <property type="entry name" value="DNA/RNA polymerases"/>
    <property type="match status" value="1"/>
</dbReference>
<dbReference type="CDD" id="cd09272">
    <property type="entry name" value="RNase_HI_RT_Ty1"/>
    <property type="match status" value="1"/>
</dbReference>
<dbReference type="InterPro" id="IPR013103">
    <property type="entry name" value="RVT_2"/>
</dbReference>
<gene>
    <name evidence="5" type="ORF">CCACVL1_09616</name>
</gene>
<evidence type="ECO:0000259" key="3">
    <source>
        <dbReference type="PROSITE" id="PS50158"/>
    </source>
</evidence>